<protein>
    <submittedName>
        <fullName evidence="2">Uncharacterized protein</fullName>
    </submittedName>
</protein>
<proteinExistence type="predicted"/>
<keyword evidence="3" id="KW-1185">Reference proteome</keyword>
<feature type="region of interest" description="Disordered" evidence="1">
    <location>
        <begin position="34"/>
        <end position="58"/>
    </location>
</feature>
<feature type="compositionally biased region" description="Pro residues" evidence="1">
    <location>
        <begin position="40"/>
        <end position="50"/>
    </location>
</feature>
<comment type="caution">
    <text evidence="2">The sequence shown here is derived from an EMBL/GenBank/DDBJ whole genome shotgun (WGS) entry which is preliminary data.</text>
</comment>
<feature type="region of interest" description="Disordered" evidence="1">
    <location>
        <begin position="73"/>
        <end position="97"/>
    </location>
</feature>
<evidence type="ECO:0000313" key="2">
    <source>
        <dbReference type="EMBL" id="OZJ02385.1"/>
    </source>
</evidence>
<gene>
    <name evidence="2" type="ORF">BZG36_04886</name>
</gene>
<reference evidence="2 3" key="1">
    <citation type="journal article" date="2017" name="Mycologia">
        <title>Bifiguratus adelaidae, gen. et sp. nov., a new member of Mucoromycotina in endophytic and soil-dwelling habitats.</title>
        <authorList>
            <person name="Torres-Cruz T.J."/>
            <person name="Billingsley Tobias T.L."/>
            <person name="Almatruk M."/>
            <person name="Hesse C."/>
            <person name="Kuske C.R."/>
            <person name="Desiro A."/>
            <person name="Benucci G.M."/>
            <person name="Bonito G."/>
            <person name="Stajich J.E."/>
            <person name="Dunlap C."/>
            <person name="Arnold A.E."/>
            <person name="Porras-Alfaro A."/>
        </authorList>
    </citation>
    <scope>NUCLEOTIDE SEQUENCE [LARGE SCALE GENOMIC DNA]</scope>
    <source>
        <strain evidence="2 3">AZ0501</strain>
    </source>
</reference>
<organism evidence="2 3">
    <name type="scientific">Bifiguratus adelaidae</name>
    <dbReference type="NCBI Taxonomy" id="1938954"/>
    <lineage>
        <taxon>Eukaryota</taxon>
        <taxon>Fungi</taxon>
        <taxon>Fungi incertae sedis</taxon>
        <taxon>Mucoromycota</taxon>
        <taxon>Mucoromycotina</taxon>
        <taxon>Endogonomycetes</taxon>
        <taxon>Endogonales</taxon>
        <taxon>Endogonales incertae sedis</taxon>
        <taxon>Bifiguratus</taxon>
    </lineage>
</organism>
<feature type="compositionally biased region" description="Pro residues" evidence="1">
    <location>
        <begin position="80"/>
        <end position="93"/>
    </location>
</feature>
<dbReference type="Proteomes" id="UP000242875">
    <property type="component" value="Unassembled WGS sequence"/>
</dbReference>
<evidence type="ECO:0000256" key="1">
    <source>
        <dbReference type="SAM" id="MobiDB-lite"/>
    </source>
</evidence>
<evidence type="ECO:0000313" key="3">
    <source>
        <dbReference type="Proteomes" id="UP000242875"/>
    </source>
</evidence>
<sequence length="146" mass="16435">MLTTCPICQKHFSTNTPAVSSNVRRHLRNVHHTDHYSMFPPSPASSPSPPMQAKTLPFDPMGHALYTLSTAALDSSKAPLSPPHSSPSPPPKQKLPEHILAHHRRERSRFSKRTWARAHRSRLRGTPKEDVNAALTLVRMRFLNEP</sequence>
<name>A0A261XVH9_9FUNG</name>
<dbReference type="EMBL" id="MVBO01000156">
    <property type="protein sequence ID" value="OZJ02385.1"/>
    <property type="molecule type" value="Genomic_DNA"/>
</dbReference>
<dbReference type="AlphaFoldDB" id="A0A261XVH9"/>
<accession>A0A261XVH9</accession>